<proteinExistence type="predicted"/>
<sequence>MAGVGCCTCLVALEADWMHFPPVRETETPSYTYPARPTEVSAVYRLDTCPRRPGR</sequence>
<reference evidence="1 2" key="1">
    <citation type="journal article" date="2016" name="Mol. Biol. Evol.">
        <title>Comparative Genomics of Early-Diverging Mushroom-Forming Fungi Provides Insights into the Origins of Lignocellulose Decay Capabilities.</title>
        <authorList>
            <person name="Nagy L.G."/>
            <person name="Riley R."/>
            <person name="Tritt A."/>
            <person name="Adam C."/>
            <person name="Daum C."/>
            <person name="Floudas D."/>
            <person name="Sun H."/>
            <person name="Yadav J.S."/>
            <person name="Pangilinan J."/>
            <person name="Larsson K.H."/>
            <person name="Matsuura K."/>
            <person name="Barry K."/>
            <person name="Labutti K."/>
            <person name="Kuo R."/>
            <person name="Ohm R.A."/>
            <person name="Bhattacharya S.S."/>
            <person name="Shirouzu T."/>
            <person name="Yoshinaga Y."/>
            <person name="Martin F.M."/>
            <person name="Grigoriev I.V."/>
            <person name="Hibbett D.S."/>
        </authorList>
    </citation>
    <scope>NUCLEOTIDE SEQUENCE [LARGE SCALE GENOMIC DNA]</scope>
    <source>
        <strain evidence="1 2">L-15889</strain>
    </source>
</reference>
<dbReference type="AlphaFoldDB" id="A0A165S302"/>
<evidence type="ECO:0000313" key="1">
    <source>
        <dbReference type="EMBL" id="KZT71467.1"/>
    </source>
</evidence>
<name>A0A165S302_9APHY</name>
<organism evidence="1 2">
    <name type="scientific">Daedalea quercina L-15889</name>
    <dbReference type="NCBI Taxonomy" id="1314783"/>
    <lineage>
        <taxon>Eukaryota</taxon>
        <taxon>Fungi</taxon>
        <taxon>Dikarya</taxon>
        <taxon>Basidiomycota</taxon>
        <taxon>Agaricomycotina</taxon>
        <taxon>Agaricomycetes</taxon>
        <taxon>Polyporales</taxon>
        <taxon>Fomitopsis</taxon>
    </lineage>
</organism>
<dbReference type="EMBL" id="KV429045">
    <property type="protein sequence ID" value="KZT71467.1"/>
    <property type="molecule type" value="Genomic_DNA"/>
</dbReference>
<protein>
    <submittedName>
        <fullName evidence="1">Uncharacterized protein</fullName>
    </submittedName>
</protein>
<dbReference type="Proteomes" id="UP000076727">
    <property type="component" value="Unassembled WGS sequence"/>
</dbReference>
<gene>
    <name evidence="1" type="ORF">DAEQUDRAFT_723976</name>
</gene>
<keyword evidence="2" id="KW-1185">Reference proteome</keyword>
<evidence type="ECO:0000313" key="2">
    <source>
        <dbReference type="Proteomes" id="UP000076727"/>
    </source>
</evidence>
<accession>A0A165S302</accession>